<comment type="caution">
    <text evidence="1">The sequence shown here is derived from an EMBL/GenBank/DDBJ whole genome shotgun (WGS) entry which is preliminary data.</text>
</comment>
<dbReference type="EMBL" id="LAZR01031643">
    <property type="protein sequence ID" value="KKL53144.1"/>
    <property type="molecule type" value="Genomic_DNA"/>
</dbReference>
<organism evidence="1">
    <name type="scientific">marine sediment metagenome</name>
    <dbReference type="NCBI Taxonomy" id="412755"/>
    <lineage>
        <taxon>unclassified sequences</taxon>
        <taxon>metagenomes</taxon>
        <taxon>ecological metagenomes</taxon>
    </lineage>
</organism>
<dbReference type="AlphaFoldDB" id="A0A0F9CV50"/>
<protein>
    <submittedName>
        <fullName evidence="1">Uncharacterized protein</fullName>
    </submittedName>
</protein>
<proteinExistence type="predicted"/>
<evidence type="ECO:0000313" key="1">
    <source>
        <dbReference type="EMBL" id="KKL53144.1"/>
    </source>
</evidence>
<reference evidence="1" key="1">
    <citation type="journal article" date="2015" name="Nature">
        <title>Complex archaea that bridge the gap between prokaryotes and eukaryotes.</title>
        <authorList>
            <person name="Spang A."/>
            <person name="Saw J.H."/>
            <person name="Jorgensen S.L."/>
            <person name="Zaremba-Niedzwiedzka K."/>
            <person name="Martijn J."/>
            <person name="Lind A.E."/>
            <person name="van Eijk R."/>
            <person name="Schleper C."/>
            <person name="Guy L."/>
            <person name="Ettema T.J."/>
        </authorList>
    </citation>
    <scope>NUCLEOTIDE SEQUENCE</scope>
</reference>
<accession>A0A0F9CV50</accession>
<name>A0A0F9CV50_9ZZZZ</name>
<gene>
    <name evidence="1" type="ORF">LCGC14_2278390</name>
</gene>
<sequence>MKLRKRFKWLSGTLEINIVDWEDGTPLGYVWFGTQKQVGQPPQYDFALSSKQAITLAENILLAAKKTP</sequence>